<evidence type="ECO:0000313" key="13">
    <source>
        <dbReference type="EMBL" id="MBA1159288.1"/>
    </source>
</evidence>
<evidence type="ECO:0000256" key="8">
    <source>
        <dbReference type="ARBA" id="ARBA00023065"/>
    </source>
</evidence>
<feature type="transmembrane region" description="Helical" evidence="11">
    <location>
        <begin position="270"/>
        <end position="289"/>
    </location>
</feature>
<feature type="transmembrane region" description="Helical" evidence="11">
    <location>
        <begin position="57"/>
        <end position="76"/>
    </location>
</feature>
<accession>A0A838BVA9</accession>
<organism evidence="13 14">
    <name type="scientific">Microvirga mediterraneensis</name>
    <dbReference type="NCBI Taxonomy" id="2754695"/>
    <lineage>
        <taxon>Bacteria</taxon>
        <taxon>Pseudomonadati</taxon>
        <taxon>Pseudomonadota</taxon>
        <taxon>Alphaproteobacteria</taxon>
        <taxon>Hyphomicrobiales</taxon>
        <taxon>Methylobacteriaceae</taxon>
        <taxon>Microvirga</taxon>
    </lineage>
</organism>
<feature type="domain" description="RCK N-terminal" evidence="12">
    <location>
        <begin position="408"/>
        <end position="525"/>
    </location>
</feature>
<dbReference type="PANTHER" id="PTHR46157:SF4">
    <property type="entry name" value="K(+) EFFLUX ANTIPORTER 3, CHLOROPLASTIC"/>
    <property type="match status" value="1"/>
</dbReference>
<dbReference type="InterPro" id="IPR036291">
    <property type="entry name" value="NAD(P)-bd_dom_sf"/>
</dbReference>
<name>A0A838BVA9_9HYPH</name>
<feature type="transmembrane region" description="Helical" evidence="11">
    <location>
        <begin position="85"/>
        <end position="108"/>
    </location>
</feature>
<feature type="transmembrane region" description="Helical" evidence="11">
    <location>
        <begin position="357"/>
        <end position="374"/>
    </location>
</feature>
<evidence type="ECO:0000256" key="1">
    <source>
        <dbReference type="ARBA" id="ARBA00004141"/>
    </source>
</evidence>
<dbReference type="SUPFAM" id="SSF51735">
    <property type="entry name" value="NAD(P)-binding Rossmann-fold domains"/>
    <property type="match status" value="1"/>
</dbReference>
<comment type="caution">
    <text evidence="13">The sequence shown here is derived from an EMBL/GenBank/DDBJ whole genome shotgun (WGS) entry which is preliminary data.</text>
</comment>
<evidence type="ECO:0000256" key="11">
    <source>
        <dbReference type="SAM" id="Phobius"/>
    </source>
</evidence>
<dbReference type="GO" id="GO:0005886">
    <property type="term" value="C:plasma membrane"/>
    <property type="evidence" value="ECO:0007669"/>
    <property type="project" value="TreeGrafter"/>
</dbReference>
<dbReference type="InterPro" id="IPR038770">
    <property type="entry name" value="Na+/solute_symporter_sf"/>
</dbReference>
<evidence type="ECO:0000256" key="6">
    <source>
        <dbReference type="ARBA" id="ARBA00022958"/>
    </source>
</evidence>
<keyword evidence="7 11" id="KW-1133">Transmembrane helix</keyword>
<evidence type="ECO:0000256" key="3">
    <source>
        <dbReference type="ARBA" id="ARBA00022449"/>
    </source>
</evidence>
<reference evidence="13 14" key="1">
    <citation type="submission" date="2020-07" db="EMBL/GenBank/DDBJ databases">
        <title>Draft genome and description of Microvirga mediterraneensis Marseille-Q2068 sp. nov.</title>
        <authorList>
            <person name="Boxberger M."/>
        </authorList>
    </citation>
    <scope>NUCLEOTIDE SEQUENCE [LARGE SCALE GENOMIC DNA]</scope>
    <source>
        <strain evidence="13 14">Marseille-Q2068</strain>
    </source>
</reference>
<dbReference type="Proteomes" id="UP000572984">
    <property type="component" value="Unassembled WGS sequence"/>
</dbReference>
<feature type="transmembrane region" description="Helical" evidence="11">
    <location>
        <begin position="217"/>
        <end position="233"/>
    </location>
</feature>
<keyword evidence="14" id="KW-1185">Reference proteome</keyword>
<evidence type="ECO:0000256" key="10">
    <source>
        <dbReference type="SAM" id="MobiDB-lite"/>
    </source>
</evidence>
<evidence type="ECO:0000313" key="14">
    <source>
        <dbReference type="Proteomes" id="UP000572984"/>
    </source>
</evidence>
<dbReference type="GO" id="GO:0015297">
    <property type="term" value="F:antiporter activity"/>
    <property type="evidence" value="ECO:0007669"/>
    <property type="project" value="UniProtKB-KW"/>
</dbReference>
<dbReference type="AlphaFoldDB" id="A0A838BVA9"/>
<feature type="transmembrane region" description="Helical" evidence="11">
    <location>
        <begin position="295"/>
        <end position="317"/>
    </location>
</feature>
<keyword evidence="2" id="KW-0813">Transport</keyword>
<dbReference type="RefSeq" id="WP_181054863.1">
    <property type="nucleotide sequence ID" value="NZ_JACDXJ010000003.1"/>
</dbReference>
<feature type="transmembrane region" description="Helical" evidence="11">
    <location>
        <begin position="178"/>
        <end position="197"/>
    </location>
</feature>
<proteinExistence type="predicted"/>
<feature type="region of interest" description="Disordered" evidence="10">
    <location>
        <begin position="567"/>
        <end position="592"/>
    </location>
</feature>
<protein>
    <submittedName>
        <fullName evidence="13">Cation:proton antiporter</fullName>
    </submittedName>
</protein>
<evidence type="ECO:0000256" key="4">
    <source>
        <dbReference type="ARBA" id="ARBA00022538"/>
    </source>
</evidence>
<dbReference type="Gene3D" id="3.40.50.720">
    <property type="entry name" value="NAD(P)-binding Rossmann-like Domain"/>
    <property type="match status" value="1"/>
</dbReference>
<feature type="transmembrane region" description="Helical" evidence="11">
    <location>
        <begin position="6"/>
        <end position="24"/>
    </location>
</feature>
<dbReference type="PROSITE" id="PS51201">
    <property type="entry name" value="RCK_N"/>
    <property type="match status" value="1"/>
</dbReference>
<dbReference type="GO" id="GO:1902600">
    <property type="term" value="P:proton transmembrane transport"/>
    <property type="evidence" value="ECO:0007669"/>
    <property type="project" value="InterPro"/>
</dbReference>
<dbReference type="EMBL" id="JACDXJ010000003">
    <property type="protein sequence ID" value="MBA1159288.1"/>
    <property type="molecule type" value="Genomic_DNA"/>
</dbReference>
<comment type="subcellular location">
    <subcellularLocation>
        <location evidence="1">Membrane</location>
        <topology evidence="1">Multi-pass membrane protein</topology>
    </subcellularLocation>
</comment>
<keyword evidence="8" id="KW-0406">Ion transport</keyword>
<evidence type="ECO:0000256" key="2">
    <source>
        <dbReference type="ARBA" id="ARBA00022448"/>
    </source>
</evidence>
<keyword evidence="5 11" id="KW-0812">Transmembrane</keyword>
<evidence type="ECO:0000256" key="9">
    <source>
        <dbReference type="ARBA" id="ARBA00023136"/>
    </source>
</evidence>
<dbReference type="PANTHER" id="PTHR46157">
    <property type="entry name" value="K(+) EFFLUX ANTIPORTER 3, CHLOROPLASTIC"/>
    <property type="match status" value="1"/>
</dbReference>
<evidence type="ECO:0000259" key="12">
    <source>
        <dbReference type="PROSITE" id="PS51201"/>
    </source>
</evidence>
<keyword evidence="4" id="KW-0633">Potassium transport</keyword>
<evidence type="ECO:0000256" key="7">
    <source>
        <dbReference type="ARBA" id="ARBA00022989"/>
    </source>
</evidence>
<keyword evidence="6" id="KW-0630">Potassium</keyword>
<dbReference type="Pfam" id="PF02254">
    <property type="entry name" value="TrkA_N"/>
    <property type="match status" value="1"/>
</dbReference>
<dbReference type="InterPro" id="IPR003148">
    <property type="entry name" value="RCK_N"/>
</dbReference>
<keyword evidence="9 11" id="KW-0472">Membrane</keyword>
<feature type="transmembrane region" description="Helical" evidence="11">
    <location>
        <begin position="114"/>
        <end position="135"/>
    </location>
</feature>
<feature type="transmembrane region" description="Helical" evidence="11">
    <location>
        <begin position="147"/>
        <end position="166"/>
    </location>
</feature>
<sequence>MAERLLFEMLVIVVASFAVVTTLVRLRFSPVTGYLLAGVLIGPHGLGLLPATEGVRFLGELGVVLLMFIIGLEFSLPRMLAARSLVFGMGSLQVALTTLAGGILAWVAGLGWGAGVLIGGAIAMSSTAIAAKQLSDQEELNTQHGRLALGILLFQDLATLPFLILTDALSGRGEASPALAAGRAVLAVVIFLAIALLARRTLARFFEMLARTRSNEVFLLGVLSLVLLSAFGAEEVGLSLPIGAFLVGMIIGESDFRHQVEDEIRPFRDVLLGLFFITVGMAVDPRTILTHPLSVIVALAALVGLKAAIVFGAARAAGWTAPAAFRGGVVLAHGGEFALLLMTQALAIGLLPAGTGQVVLVTVVLSMALAPLLIQWNGRLARGVGLGSPQALPHPDEAALAEVGDTLSGHVILCGCGRVGCLVARVLDIGGIPYVAVEHDMDRLRKARAQGHHVVFGDATRPVILRAAGFDRAKAVVATLDSPSALERLVHRVRHLNHALPVIVSTTDTTSVRRLLEVGATHALPENLAAGLGLAEHLLRALGMPPQDVEDRINQVRTLLSPAPVDNAGLNVASRPKDETLSEVRSGLPENS</sequence>
<dbReference type="Pfam" id="PF00999">
    <property type="entry name" value="Na_H_Exchanger"/>
    <property type="match status" value="1"/>
</dbReference>
<gene>
    <name evidence="13" type="ORF">H0S73_24735</name>
</gene>
<evidence type="ECO:0000256" key="5">
    <source>
        <dbReference type="ARBA" id="ARBA00022692"/>
    </source>
</evidence>
<dbReference type="Gene3D" id="1.20.1530.20">
    <property type="match status" value="1"/>
</dbReference>
<feature type="transmembrane region" description="Helical" evidence="11">
    <location>
        <begin position="329"/>
        <end position="351"/>
    </location>
</feature>
<keyword evidence="3" id="KW-0050">Antiport</keyword>
<dbReference type="InterPro" id="IPR006153">
    <property type="entry name" value="Cation/H_exchanger_TM"/>
</dbReference>
<dbReference type="GO" id="GO:0006813">
    <property type="term" value="P:potassium ion transport"/>
    <property type="evidence" value="ECO:0007669"/>
    <property type="project" value="UniProtKB-KW"/>
</dbReference>